<dbReference type="PANTHER" id="PTHR32305">
    <property type="match status" value="1"/>
</dbReference>
<dbReference type="InterPro" id="IPR022385">
    <property type="entry name" value="Rhs_assc_core"/>
</dbReference>
<feature type="region of interest" description="Disordered" evidence="1">
    <location>
        <begin position="1082"/>
        <end position="1196"/>
    </location>
</feature>
<keyword evidence="2" id="KW-0732">Signal</keyword>
<evidence type="ECO:0000256" key="2">
    <source>
        <dbReference type="SAM" id="SignalP"/>
    </source>
</evidence>
<dbReference type="InterPro" id="IPR045619">
    <property type="entry name" value="DUF6443"/>
</dbReference>
<evidence type="ECO:0000259" key="3">
    <source>
        <dbReference type="Pfam" id="PF20041"/>
    </source>
</evidence>
<dbReference type="EMBL" id="QNUF01000001">
    <property type="protein sequence ID" value="REC78750.1"/>
    <property type="molecule type" value="Genomic_DNA"/>
</dbReference>
<accession>A0ABX9IQV8</accession>
<evidence type="ECO:0000313" key="5">
    <source>
        <dbReference type="Proteomes" id="UP000256491"/>
    </source>
</evidence>
<name>A0ABX9IQV8_9FLAO</name>
<gene>
    <name evidence="4" type="ORF">DRF57_00265</name>
</gene>
<feature type="domain" description="DUF6443" evidence="3">
    <location>
        <begin position="28"/>
        <end position="154"/>
    </location>
</feature>
<dbReference type="InterPro" id="IPR050708">
    <property type="entry name" value="T6SS_VgrG/RHS"/>
</dbReference>
<dbReference type="Pfam" id="PF20041">
    <property type="entry name" value="DUF6443"/>
    <property type="match status" value="1"/>
</dbReference>
<dbReference type="PANTHER" id="PTHR32305:SF15">
    <property type="entry name" value="PROTEIN RHSA-RELATED"/>
    <property type="match status" value="1"/>
</dbReference>
<dbReference type="RefSeq" id="WP_115916267.1">
    <property type="nucleotide sequence ID" value="NZ_BJYH01000014.1"/>
</dbReference>
<evidence type="ECO:0000256" key="1">
    <source>
        <dbReference type="SAM" id="MobiDB-lite"/>
    </source>
</evidence>
<dbReference type="Proteomes" id="UP000256491">
    <property type="component" value="Unassembled WGS sequence"/>
</dbReference>
<reference evidence="4 5" key="1">
    <citation type="journal article" date="2010" name="Syst. Appl. Microbiol.">
        <title>Four new species of Chryseobacterium from the rhizosphere of coastal sand dune plants, Chryseobacterium elymi sp. nov., Chryseobacterium hagamense sp. nov., Chryseobacterium lathyri sp. nov. and Chryseobacterium rhizosphaerae sp. nov.</title>
        <authorList>
            <person name="Cho S.H."/>
            <person name="Lee K.S."/>
            <person name="Shin D.S."/>
            <person name="Han J.H."/>
            <person name="Park K.S."/>
            <person name="Lee C.H."/>
            <person name="Park K.H."/>
            <person name="Kim S.B."/>
        </authorList>
    </citation>
    <scope>NUCLEOTIDE SEQUENCE [LARGE SCALE GENOMIC DNA]</scope>
    <source>
        <strain evidence="4 5">KCTC 22548</strain>
    </source>
</reference>
<proteinExistence type="predicted"/>
<organism evidence="4 5">
    <name type="scientific">Chryseobacterium rhizosphaerae</name>
    <dbReference type="NCBI Taxonomy" id="395937"/>
    <lineage>
        <taxon>Bacteria</taxon>
        <taxon>Pseudomonadati</taxon>
        <taxon>Bacteroidota</taxon>
        <taxon>Flavobacteriia</taxon>
        <taxon>Flavobacteriales</taxon>
        <taxon>Weeksellaceae</taxon>
        <taxon>Chryseobacterium group</taxon>
        <taxon>Chryseobacterium</taxon>
    </lineage>
</organism>
<evidence type="ECO:0000313" key="4">
    <source>
        <dbReference type="EMBL" id="REC78750.1"/>
    </source>
</evidence>
<sequence>MKKIIIPIGVLLTSSVQAQLTPLPNTENYIQAKTYLDYNGATASKSAETVQYFDGLGRPKQIVNVKASPQGKDVVTYFEYDGFGRQVKDYLPVPQSGTLNGAIVPNPLANATNTPYGSEKIYAEKILENSPLDRIQQQIQVGNDWSNKPVKFEYDVNTATDAIKYTTTTIWENNATKSTIEYGGIYGASQLYKNTLTDEDGNQTIEFKNGKGQTLMVRKVISATENADTYYVYNEYDQLAWVIPPLLSKKVHWGWADQQELAYEYRYDGRNRLVEKKLPGKDWEYMVYDKQDRLVGTQDANLRAKGQWMYTKYDQFSRVIMTGICQAMGNSRLEEQNYANTKGSNSETRSAGISMDYSGMNIYYSVTSGYPQYDKVYNFLSLNYYDTYPVGAPAIPSQIQGSDVLQDNSQNSTVSTKGLPTASYVKNTEANDIGWTKNYTYYDTKGRLIGTHSINHLGGYTKTESKLDFAGAPQNTNTYHMRKPGEAGVTIQERFVYDSQNRVKEHWHQVDGNPEQLLTENTYNELSQLSNKKVGNGLQSIDYDYNIRGWMTDINKNQMPVVDLGGKLFAYKIKYNQREGIENPDAIQFPGKNVKPRYNGNIAEIDWRSVRSIGANPPITPKRYGYAYDGLNRLSAGYYQNPNNPNSKENIESLAYDANGNITSLYRTSVVKAGINTATVIDNLTYTYSGNKLTNIKDSTNNQAGYEGGGGTISYDLNGNMKDMPDKQIVGINYNHLNLPNSIVRGTNFNSTNLYRGDGVKLHKRTVELSDGINGTVTTTTDTDYLDGFQYSLMNIAGGGSPGGGEEPADFAVSPTRKAMEIEAFSNETRKISPTPVSKTVDLQFFPTAEGFYDYEKDQYIYQYKDHLGNVRISFIRNSTGALEITDSNDYYPFGMSHLNTGASFFGPSTYKNYKYNGKELQETGMYDYGARMYMPDIGRWGVVDPRSQYTHEAYSYVWNNPIMFADPTGMQGEQVSDWFTDGKGNYKWDPIVTGPENTPKDWNYVGPTGSYRINGATVQLLEGGKTFTDIDEIAVSGVSPAAAGIVLSQNARFGFFAFLAVASWYVISDFVNTTPTQYGTRIDPMTHSPHTMNAESDAGSESNAETDSTDVNGVNVPDARKGGGKNGQHANLKAKQSAGEKYEEAKSKLDSISRKPNKTKEDNKLKTQLEKQVKHWKAKAQETGENHSRNAKGNR</sequence>
<keyword evidence="5" id="KW-1185">Reference proteome</keyword>
<dbReference type="Gene3D" id="2.180.10.10">
    <property type="entry name" value="RHS repeat-associated core"/>
    <property type="match status" value="1"/>
</dbReference>
<feature type="compositionally biased region" description="Basic and acidic residues" evidence="1">
    <location>
        <begin position="1139"/>
        <end position="1189"/>
    </location>
</feature>
<comment type="caution">
    <text evidence="4">The sequence shown here is derived from an EMBL/GenBank/DDBJ whole genome shotgun (WGS) entry which is preliminary data.</text>
</comment>
<feature type="signal peptide" evidence="2">
    <location>
        <begin position="1"/>
        <end position="18"/>
    </location>
</feature>
<dbReference type="NCBIfam" id="TIGR03696">
    <property type="entry name" value="Rhs_assc_core"/>
    <property type="match status" value="1"/>
</dbReference>
<protein>
    <submittedName>
        <fullName evidence="4">RHS repeat-associated core domain-containing protein</fullName>
    </submittedName>
</protein>
<feature type="chain" id="PRO_5045581235" evidence="2">
    <location>
        <begin position="19"/>
        <end position="1196"/>
    </location>
</feature>
<feature type="compositionally biased region" description="Polar residues" evidence="1">
    <location>
        <begin position="1089"/>
        <end position="1113"/>
    </location>
</feature>